<dbReference type="KEGG" id="aaco:K1I37_18820"/>
<protein>
    <submittedName>
        <fullName evidence="1">Uncharacterized protein</fullName>
    </submittedName>
</protein>
<accession>A0A9E7CRX7</accession>
<reference evidence="2" key="1">
    <citation type="journal article" date="2022" name="G3 (Bethesda)">
        <title>Unveiling the complete genome sequence of Alicyclobacillus acidoterrestris DSM 3922T, a taint-producing strain.</title>
        <authorList>
            <person name="Leonardo I.C."/>
            <person name="Barreto Crespo M.T."/>
            <person name="Gaspar F.B."/>
        </authorList>
    </citation>
    <scope>NUCLEOTIDE SEQUENCE [LARGE SCALE GENOMIC DNA]</scope>
    <source>
        <strain evidence="2">DSM 3922</strain>
    </source>
</reference>
<organism evidence="1 2">
    <name type="scientific">Alicyclobacillus acidoterrestris (strain ATCC 49025 / DSM 3922 / CIP 106132 / NCIMB 13137 / GD3B)</name>
    <dbReference type="NCBI Taxonomy" id="1356854"/>
    <lineage>
        <taxon>Bacteria</taxon>
        <taxon>Bacillati</taxon>
        <taxon>Bacillota</taxon>
        <taxon>Bacilli</taxon>
        <taxon>Bacillales</taxon>
        <taxon>Alicyclobacillaceae</taxon>
        <taxon>Alicyclobacillus</taxon>
    </lineage>
</organism>
<sequence>MSNAQCYVFLADSKATRQVLTIFSKADGDGKDKAKEKVQAVLKAREKDPCEVLYTGTIHFEDAEAQVIADQNEFFEKHDSVWILRCRYRDA</sequence>
<dbReference type="EMBL" id="CP080467">
    <property type="protein sequence ID" value="UNO48685.1"/>
    <property type="molecule type" value="Genomic_DNA"/>
</dbReference>
<dbReference type="RefSeq" id="WP_152498751.1">
    <property type="nucleotide sequence ID" value="NZ_AURB01000113.1"/>
</dbReference>
<name>A0A9E7CRX7_ALIAG</name>
<proteinExistence type="predicted"/>
<dbReference type="AlphaFoldDB" id="A0A9E7CRX7"/>
<gene>
    <name evidence="1" type="ORF">K1I37_18820</name>
</gene>
<keyword evidence="2" id="KW-1185">Reference proteome</keyword>
<dbReference type="Proteomes" id="UP000829401">
    <property type="component" value="Chromosome"/>
</dbReference>
<evidence type="ECO:0000313" key="1">
    <source>
        <dbReference type="EMBL" id="UNO48685.1"/>
    </source>
</evidence>
<evidence type="ECO:0000313" key="2">
    <source>
        <dbReference type="Proteomes" id="UP000829401"/>
    </source>
</evidence>
<dbReference type="OrthoDB" id="2991059at2"/>